<reference evidence="3" key="1">
    <citation type="journal article" date="2019" name="Int. J. Syst. Evol. Microbiol.">
        <title>The Global Catalogue of Microorganisms (GCM) 10K type strain sequencing project: providing services to taxonomists for standard genome sequencing and annotation.</title>
        <authorList>
            <consortium name="The Broad Institute Genomics Platform"/>
            <consortium name="The Broad Institute Genome Sequencing Center for Infectious Disease"/>
            <person name="Wu L."/>
            <person name="Ma J."/>
        </authorList>
    </citation>
    <scope>NUCLEOTIDE SEQUENCE [LARGE SCALE GENOMIC DNA]</scope>
    <source>
        <strain evidence="3">IBRC-M 10813</strain>
    </source>
</reference>
<dbReference type="PANTHER" id="PTHR43316">
    <property type="entry name" value="HYDROLASE, HALOACID DELAHOGENASE-RELATED"/>
    <property type="match status" value="1"/>
</dbReference>
<dbReference type="Gene3D" id="3.40.50.1000">
    <property type="entry name" value="HAD superfamily/HAD-like"/>
    <property type="match status" value="1"/>
</dbReference>
<dbReference type="PANTHER" id="PTHR43316:SF3">
    <property type="entry name" value="HALOACID DEHALOGENASE, TYPE II (AFU_ORTHOLOGUE AFUA_2G07750)-RELATED"/>
    <property type="match status" value="1"/>
</dbReference>
<dbReference type="InterPro" id="IPR023214">
    <property type="entry name" value="HAD_sf"/>
</dbReference>
<dbReference type="InterPro" id="IPR041492">
    <property type="entry name" value="HAD_2"/>
</dbReference>
<dbReference type="RefSeq" id="WP_380702161.1">
    <property type="nucleotide sequence ID" value="NZ_JBHSAP010000007.1"/>
</dbReference>
<dbReference type="SFLD" id="SFLDS00003">
    <property type="entry name" value="Haloacid_Dehalogenase"/>
    <property type="match status" value="1"/>
</dbReference>
<dbReference type="EC" id="3.1.3.-" evidence="2"/>
<protein>
    <submittedName>
        <fullName evidence="2">HAD family hydrolase</fullName>
        <ecNumber evidence="2">3.1.3.-</ecNumber>
    </submittedName>
</protein>
<dbReference type="InterPro" id="IPR006439">
    <property type="entry name" value="HAD-SF_hydro_IA"/>
</dbReference>
<dbReference type="InterPro" id="IPR051540">
    <property type="entry name" value="S-2-haloacid_dehalogenase"/>
</dbReference>
<evidence type="ECO:0000313" key="3">
    <source>
        <dbReference type="Proteomes" id="UP001595843"/>
    </source>
</evidence>
<dbReference type="GO" id="GO:0016787">
    <property type="term" value="F:hydrolase activity"/>
    <property type="evidence" value="ECO:0007669"/>
    <property type="project" value="UniProtKB-KW"/>
</dbReference>
<sequence>MTRVICFDLDGTLLPMDTEVFIVQYLKELTPHMAHIIPPDKLVDLILDATLAMIDSEDGNVTNEEIFARRFLARSGLKREEIWPLFDRFYEEHFSGLQKYVHEAPISRQVVEAALDRGFRVAVATNPVFPKAAIRERMRWAGVDDLVEWVSVYEETHWCKPRPEYYREVAQAMGVDTEACIMVGNDMQEDMVASTVGMKTYFVKDCRIDRGEPAYRPDQEGTLAELLEDLKDGKGIFAPIKVG</sequence>
<keyword evidence="3" id="KW-1185">Reference proteome</keyword>
<dbReference type="Proteomes" id="UP001595843">
    <property type="component" value="Unassembled WGS sequence"/>
</dbReference>
<dbReference type="SUPFAM" id="SSF56784">
    <property type="entry name" value="HAD-like"/>
    <property type="match status" value="1"/>
</dbReference>
<evidence type="ECO:0000313" key="2">
    <source>
        <dbReference type="EMBL" id="MFC4075852.1"/>
    </source>
</evidence>
<gene>
    <name evidence="2" type="ORF">ACFOUO_03410</name>
</gene>
<dbReference type="EMBL" id="JBHSAP010000007">
    <property type="protein sequence ID" value="MFC4075852.1"/>
    <property type="molecule type" value="Genomic_DNA"/>
</dbReference>
<name>A0ABV8JGB3_9BACL</name>
<accession>A0ABV8JGB3</accession>
<keyword evidence="1 2" id="KW-0378">Hydrolase</keyword>
<dbReference type="InterPro" id="IPR036412">
    <property type="entry name" value="HAD-like_sf"/>
</dbReference>
<dbReference type="PRINTS" id="PR00413">
    <property type="entry name" value="HADHALOGNASE"/>
</dbReference>
<proteinExistence type="predicted"/>
<comment type="caution">
    <text evidence="2">The sequence shown here is derived from an EMBL/GenBank/DDBJ whole genome shotgun (WGS) entry which is preliminary data.</text>
</comment>
<evidence type="ECO:0000256" key="1">
    <source>
        <dbReference type="ARBA" id="ARBA00022801"/>
    </source>
</evidence>
<dbReference type="Pfam" id="PF13419">
    <property type="entry name" value="HAD_2"/>
    <property type="match status" value="1"/>
</dbReference>
<dbReference type="SFLD" id="SFLDG01129">
    <property type="entry name" value="C1.5:_HAD__Beta-PGM__Phosphata"/>
    <property type="match status" value="1"/>
</dbReference>
<organism evidence="2 3">
    <name type="scientific">Salinithrix halophila</name>
    <dbReference type="NCBI Taxonomy" id="1485204"/>
    <lineage>
        <taxon>Bacteria</taxon>
        <taxon>Bacillati</taxon>
        <taxon>Bacillota</taxon>
        <taxon>Bacilli</taxon>
        <taxon>Bacillales</taxon>
        <taxon>Thermoactinomycetaceae</taxon>
        <taxon>Salinithrix</taxon>
    </lineage>
</organism>